<dbReference type="InterPro" id="IPR000917">
    <property type="entry name" value="Sulfatase_N"/>
</dbReference>
<gene>
    <name evidence="11" type="ORF">LXT13_02875</name>
</gene>
<dbReference type="EMBL" id="JAJTWU010000001">
    <property type="protein sequence ID" value="MCE4553389.1"/>
    <property type="molecule type" value="Genomic_DNA"/>
</dbReference>
<feature type="transmembrane region" description="Helical" evidence="8">
    <location>
        <begin position="21"/>
        <end position="38"/>
    </location>
</feature>
<dbReference type="InterPro" id="IPR012549">
    <property type="entry name" value="EptA-like_N"/>
</dbReference>
<dbReference type="GO" id="GO:0016740">
    <property type="term" value="F:transferase activity"/>
    <property type="evidence" value="ECO:0007669"/>
    <property type="project" value="UniProtKB-KW"/>
</dbReference>
<name>A0ABS8XKN5_9BURK</name>
<evidence type="ECO:0000256" key="1">
    <source>
        <dbReference type="ARBA" id="ARBA00004429"/>
    </source>
</evidence>
<keyword evidence="5 8" id="KW-0812">Transmembrane</keyword>
<dbReference type="InterPro" id="IPR017850">
    <property type="entry name" value="Alkaline_phosphatase_core_sf"/>
</dbReference>
<keyword evidence="3" id="KW-0997">Cell inner membrane</keyword>
<dbReference type="SUPFAM" id="SSF53649">
    <property type="entry name" value="Alkaline phosphatase-like"/>
    <property type="match status" value="1"/>
</dbReference>
<dbReference type="PANTHER" id="PTHR30443:SF0">
    <property type="entry name" value="PHOSPHOETHANOLAMINE TRANSFERASE EPTA"/>
    <property type="match status" value="1"/>
</dbReference>
<evidence type="ECO:0000313" key="12">
    <source>
        <dbReference type="Proteomes" id="UP001200741"/>
    </source>
</evidence>
<proteinExistence type="predicted"/>
<dbReference type="Pfam" id="PF00884">
    <property type="entry name" value="Sulfatase"/>
    <property type="match status" value="1"/>
</dbReference>
<dbReference type="Gene3D" id="3.40.720.10">
    <property type="entry name" value="Alkaline Phosphatase, subunit A"/>
    <property type="match status" value="1"/>
</dbReference>
<evidence type="ECO:0000256" key="7">
    <source>
        <dbReference type="ARBA" id="ARBA00023136"/>
    </source>
</evidence>
<dbReference type="NCBIfam" id="NF028537">
    <property type="entry name" value="P_eth_NH2_trans"/>
    <property type="match status" value="1"/>
</dbReference>
<evidence type="ECO:0000313" key="11">
    <source>
        <dbReference type="EMBL" id="MCE4553389.1"/>
    </source>
</evidence>
<evidence type="ECO:0000259" key="10">
    <source>
        <dbReference type="Pfam" id="PF08019"/>
    </source>
</evidence>
<dbReference type="InterPro" id="IPR058130">
    <property type="entry name" value="PEA_transf_C"/>
</dbReference>
<sequence>MSVLKRLLAWFRPDTSRPLSQAWLAAAWMGLLANWPLWQQLNTLPGVGVGFTLAFAGMVTAATGAVLSLLAWPRLIKGVLVVLLLASGALAYFIGSYGIVFDPTMVVNMVQTDVRETRDLLSWRLFASLALLGALPAWWLLRRPAAPAQALPRRLGGNLAGFALGLVAMVLLALSVFATLSSTMRNYKSIRYMVTPLNAVYSVSIVGVRSLSGPKGPPVVIGADARLLPRPDGSKPPLLLFVVGETARGMNFSLNGYARPTNPELTKLQGPSLVSLRQVTSCGTATAASLPCMFAPQGRAGFDADKPQENLLDVLQRAGLAVLWLDNQSGCKGLCDRVPHSPTAKLPDGAAPLPAGLCSKDELGEEECFDEALLHELDKRIAALDPERLKRGLVLVMHQMGSHGPAYFKRSPPDLKPFQPECKSNTLQQCQREQVVNAYDNTLVTTDRLLTRAIGWLQARSARFDTGMLYVSDHGESLGENGLYLHGMPYAMAPKEQTHVPMILWVPEGGATAASLKPGCLGSLRDQPASHDNLFHTVMGWVGARADVYKPEWDLLAGCRR</sequence>
<keyword evidence="7 8" id="KW-0472">Membrane</keyword>
<evidence type="ECO:0000256" key="2">
    <source>
        <dbReference type="ARBA" id="ARBA00022475"/>
    </source>
</evidence>
<evidence type="ECO:0000256" key="8">
    <source>
        <dbReference type="SAM" id="Phobius"/>
    </source>
</evidence>
<comment type="caution">
    <text evidence="11">The sequence shown here is derived from an EMBL/GenBank/DDBJ whole genome shotgun (WGS) entry which is preliminary data.</text>
</comment>
<dbReference type="InterPro" id="IPR040423">
    <property type="entry name" value="PEA_transferase"/>
</dbReference>
<feature type="transmembrane region" description="Helical" evidence="8">
    <location>
        <begin position="121"/>
        <end position="141"/>
    </location>
</feature>
<dbReference type="CDD" id="cd16017">
    <property type="entry name" value="LptA"/>
    <property type="match status" value="1"/>
</dbReference>
<feature type="transmembrane region" description="Helical" evidence="8">
    <location>
        <begin position="162"/>
        <end position="180"/>
    </location>
</feature>
<evidence type="ECO:0000256" key="5">
    <source>
        <dbReference type="ARBA" id="ARBA00022692"/>
    </source>
</evidence>
<keyword evidence="4 11" id="KW-0808">Transferase</keyword>
<reference evidence="11 12" key="1">
    <citation type="submission" date="2021-12" db="EMBL/GenBank/DDBJ databases">
        <title>Genome seq of P8.</title>
        <authorList>
            <person name="Seo T."/>
        </authorList>
    </citation>
    <scope>NUCLEOTIDE SEQUENCE [LARGE SCALE GENOMIC DNA]</scope>
    <source>
        <strain evidence="11 12">P8</strain>
    </source>
</reference>
<accession>A0ABS8XKN5</accession>
<feature type="transmembrane region" description="Helical" evidence="8">
    <location>
        <begin position="79"/>
        <end position="101"/>
    </location>
</feature>
<protein>
    <submittedName>
        <fullName evidence="11">Phosphoethanolamine--lipid A transferase</fullName>
    </submittedName>
</protein>
<evidence type="ECO:0000256" key="6">
    <source>
        <dbReference type="ARBA" id="ARBA00022989"/>
    </source>
</evidence>
<dbReference type="Proteomes" id="UP001200741">
    <property type="component" value="Unassembled WGS sequence"/>
</dbReference>
<dbReference type="Pfam" id="PF08019">
    <property type="entry name" value="EptA_B_N"/>
    <property type="match status" value="1"/>
</dbReference>
<evidence type="ECO:0000259" key="9">
    <source>
        <dbReference type="Pfam" id="PF00884"/>
    </source>
</evidence>
<feature type="domain" description="Sulfatase N-terminal" evidence="9">
    <location>
        <begin position="237"/>
        <end position="543"/>
    </location>
</feature>
<feature type="transmembrane region" description="Helical" evidence="8">
    <location>
        <begin position="50"/>
        <end position="72"/>
    </location>
</feature>
<evidence type="ECO:0000256" key="4">
    <source>
        <dbReference type="ARBA" id="ARBA00022679"/>
    </source>
</evidence>
<evidence type="ECO:0000256" key="3">
    <source>
        <dbReference type="ARBA" id="ARBA00022519"/>
    </source>
</evidence>
<organism evidence="11 12">
    <name type="scientific">Pelomonas cellulosilytica</name>
    <dbReference type="NCBI Taxonomy" id="2906762"/>
    <lineage>
        <taxon>Bacteria</taxon>
        <taxon>Pseudomonadati</taxon>
        <taxon>Pseudomonadota</taxon>
        <taxon>Betaproteobacteria</taxon>
        <taxon>Burkholderiales</taxon>
        <taxon>Sphaerotilaceae</taxon>
        <taxon>Roseateles</taxon>
    </lineage>
</organism>
<keyword evidence="12" id="KW-1185">Reference proteome</keyword>
<keyword evidence="6 8" id="KW-1133">Transmembrane helix</keyword>
<dbReference type="PANTHER" id="PTHR30443">
    <property type="entry name" value="INNER MEMBRANE PROTEIN"/>
    <property type="match status" value="1"/>
</dbReference>
<comment type="subcellular location">
    <subcellularLocation>
        <location evidence="1">Cell inner membrane</location>
        <topology evidence="1">Multi-pass membrane protein</topology>
    </subcellularLocation>
</comment>
<feature type="domain" description="Phosphoethanolamine transferase N-terminal" evidence="10">
    <location>
        <begin position="60"/>
        <end position="204"/>
    </location>
</feature>
<keyword evidence="2" id="KW-1003">Cell membrane</keyword>